<reference evidence="2" key="1">
    <citation type="submission" date="2016-10" db="EMBL/GenBank/DDBJ databases">
        <authorList>
            <person name="Varghese N."/>
            <person name="Submissions S."/>
        </authorList>
    </citation>
    <scope>NUCLEOTIDE SEQUENCE [LARGE SCALE GENOMIC DNA]</scope>
    <source>
        <strain evidence="2">DSM 13234</strain>
    </source>
</reference>
<organism evidence="1 2">
    <name type="scientific">Magnetospirillum fulvum</name>
    <name type="common">Rhodospirillum fulvum</name>
    <dbReference type="NCBI Taxonomy" id="1082"/>
    <lineage>
        <taxon>Bacteria</taxon>
        <taxon>Pseudomonadati</taxon>
        <taxon>Pseudomonadota</taxon>
        <taxon>Alphaproteobacteria</taxon>
        <taxon>Rhodospirillales</taxon>
        <taxon>Rhodospirillaceae</taxon>
        <taxon>Magnetospirillum</taxon>
    </lineage>
</organism>
<dbReference type="EMBL" id="FNWO01000010">
    <property type="protein sequence ID" value="SEH46195.1"/>
    <property type="molecule type" value="Genomic_DNA"/>
</dbReference>
<name>A0A1H6IEA3_MAGFU</name>
<accession>A0A1H6IEA3</accession>
<evidence type="ECO:0008006" key="3">
    <source>
        <dbReference type="Google" id="ProtNLM"/>
    </source>
</evidence>
<dbReference type="RefSeq" id="WP_139305583.1">
    <property type="nucleotide sequence ID" value="NZ_FNWO01000010.1"/>
</dbReference>
<evidence type="ECO:0000313" key="2">
    <source>
        <dbReference type="Proteomes" id="UP000182983"/>
    </source>
</evidence>
<gene>
    <name evidence="1" type="ORF">SAMN04244559_02464</name>
</gene>
<sequence>MDDFASPAAKKLIEIVVASAAKSIMGIAELAIDRISGRFIPVKPSHMMEMMNKIKDDVNKIFIGHSSIEIILRKYPILENEGDLTLSDKELEKRIIFKNLIDIEKRPNETHAIVSDDSFFYGDSPIIKYRTVDYAGIRAIRSLGGKPKILSAGGFFVCLDQKKIAFHQRSKFVDTYKDCLHIFGGNFMKMGHVADSSILHTLLREFEEEARVSLRVSRGGDNPIPFLFANEVTGFVQFVAPPFNIDAADFDAMSGDGGDGGITEGGVRKINFSELSAILQDVNKWVPSGLMHVIVWLAIGTPVIHKHRIYRAIPEDQSIEIFKQVVVSAERGNFANY</sequence>
<proteinExistence type="predicted"/>
<protein>
    <recommendedName>
        <fullName evidence="3">Nudix hydrolase domain-containing protein</fullName>
    </recommendedName>
</protein>
<dbReference type="Proteomes" id="UP000182983">
    <property type="component" value="Unassembled WGS sequence"/>
</dbReference>
<evidence type="ECO:0000313" key="1">
    <source>
        <dbReference type="EMBL" id="SEH46195.1"/>
    </source>
</evidence>
<dbReference type="OrthoDB" id="9761969at2"/>
<keyword evidence="2" id="KW-1185">Reference proteome</keyword>
<dbReference type="AlphaFoldDB" id="A0A1H6IEA3"/>